<evidence type="ECO:0000313" key="10">
    <source>
        <dbReference type="EMBL" id="CAK7909744.1"/>
    </source>
</evidence>
<sequence length="687" mass="77335">MSAFAALRDSGVSSLMSSRGSDEEDRPIMYQQNTSDEEEQSDQEAQETQDSGSSKPVSLMGSRSNSTSVLPSPVTQGRRPVPASFVYESKFTPNCDNLVVMDDHVIIGLKPHEYIVLNGQAKLTIQRGAVLVNNCHYFFAHPDKTYEVLATQSQSLPVIASTQVLDRSSGIEDTKTAENEHLFNSDYKSVIVLEDYHTGLEDIGLYSPPLKRFFYNSEVEEAEGVEASIGFALPNQPVIPLDFSFEVLLQNKGLTGLYIDRTWRDKVNELNMMEDPSVTMVIGNKNSGKSTFAKALLNGFVSKNAPVSYLDLDPGQSEFSMPYCMSLTSVDREVLGINIPSSVIDDSTATTSLYYGFTTPQSQPTRYLEIVKALWQVYDQVHRPRGSHLIINTPGWIKGFGKQLLDEITALARPDSLVYLTSSGILDPTDETLDALTYSQVHTLPGMYQVSKYSPAQLRTFNKLTYFHQQRQNGGITKFQFREHLLTSPPMRISYQSDKSDHSFVGINGVSILNYDTGLQFNQQDLLLMLDASIVGLYLVDNESFMASSTLQEMPGRPLYLNSNSLEELVRPNDSHNIFMGLCMIHSINKHEQYFNVYFPNESNVSKIKERLQDGYKLIFVKGDGDLPVPEVLMPQLVQQQLDIFKKQRKNKPVEQTKMPYVSFESKNKVGGVWKIRRNVMRRGHQR</sequence>
<evidence type="ECO:0000256" key="4">
    <source>
        <dbReference type="ARBA" id="ARBA00022679"/>
    </source>
</evidence>
<keyword evidence="11" id="KW-1185">Reference proteome</keyword>
<evidence type="ECO:0000256" key="1">
    <source>
        <dbReference type="ARBA" id="ARBA00011003"/>
    </source>
</evidence>
<feature type="region of interest" description="Disordered" evidence="8">
    <location>
        <begin position="1"/>
        <end position="78"/>
    </location>
</feature>
<evidence type="ECO:0000256" key="2">
    <source>
        <dbReference type="ARBA" id="ARBA00018706"/>
    </source>
</evidence>
<dbReference type="InterPro" id="IPR032319">
    <property type="entry name" value="CLP1_P"/>
</dbReference>
<keyword evidence="6" id="KW-0418">Kinase</keyword>
<comment type="similarity">
    <text evidence="1">Belongs to the Clp1 family. NOL9/GRC3 subfamily.</text>
</comment>
<evidence type="ECO:0000256" key="3">
    <source>
        <dbReference type="ARBA" id="ARBA00019824"/>
    </source>
</evidence>
<dbReference type="Gene3D" id="3.40.50.300">
    <property type="entry name" value="P-loop containing nucleotide triphosphate hydrolases"/>
    <property type="match status" value="1"/>
</dbReference>
<evidence type="ECO:0000256" key="7">
    <source>
        <dbReference type="ARBA" id="ARBA00022840"/>
    </source>
</evidence>
<dbReference type="PANTHER" id="PTHR12755:SF3">
    <property type="entry name" value="POLYNUCLEOTIDE 5'-HYDROXYL-KINASE NOL9"/>
    <property type="match status" value="1"/>
</dbReference>
<evidence type="ECO:0000259" key="9">
    <source>
        <dbReference type="Pfam" id="PF16575"/>
    </source>
</evidence>
<evidence type="ECO:0000256" key="8">
    <source>
        <dbReference type="SAM" id="MobiDB-lite"/>
    </source>
</evidence>
<evidence type="ECO:0000313" key="11">
    <source>
        <dbReference type="Proteomes" id="UP001497600"/>
    </source>
</evidence>
<dbReference type="InterPro" id="IPR045116">
    <property type="entry name" value="Clp1/Grc3"/>
</dbReference>
<protein>
    <recommendedName>
        <fullName evidence="3">Polynucleotide 5'-hydroxyl-kinase GRC3</fullName>
    </recommendedName>
    <alternativeName>
        <fullName evidence="2">Polynucleotide 5'-hydroxyl-kinase grc3</fullName>
    </alternativeName>
</protein>
<reference evidence="10 11" key="1">
    <citation type="submission" date="2024-01" db="EMBL/GenBank/DDBJ databases">
        <authorList>
            <consortium name="Genoscope - CEA"/>
            <person name="William W."/>
        </authorList>
    </citation>
    <scope>NUCLEOTIDE SEQUENCE [LARGE SCALE GENOMIC DNA]</scope>
    <source>
        <strain evidence="10 11">29B2s-10</strain>
    </source>
</reference>
<dbReference type="PANTHER" id="PTHR12755">
    <property type="entry name" value="CLEAVAGE/POLYADENYLATION FACTOR IA SUBUNIT CLP1P"/>
    <property type="match status" value="1"/>
</dbReference>
<dbReference type="SUPFAM" id="SSF52540">
    <property type="entry name" value="P-loop containing nucleoside triphosphate hydrolases"/>
    <property type="match status" value="1"/>
</dbReference>
<evidence type="ECO:0000256" key="6">
    <source>
        <dbReference type="ARBA" id="ARBA00022777"/>
    </source>
</evidence>
<keyword evidence="5" id="KW-0547">Nucleotide-binding</keyword>
<dbReference type="Proteomes" id="UP001497600">
    <property type="component" value="Chromosome E"/>
</dbReference>
<dbReference type="InterPro" id="IPR027417">
    <property type="entry name" value="P-loop_NTPase"/>
</dbReference>
<name>A0ABP0EDT2_9ASCO</name>
<gene>
    <name evidence="10" type="primary">GRC3</name>
    <name evidence="10" type="ORF">CAAN4_E16314</name>
</gene>
<accession>A0ABP0EDT2</accession>
<proteinExistence type="inferred from homology"/>
<feature type="compositionally biased region" description="Low complexity" evidence="8">
    <location>
        <begin position="7"/>
        <end position="19"/>
    </location>
</feature>
<evidence type="ECO:0000256" key="5">
    <source>
        <dbReference type="ARBA" id="ARBA00022741"/>
    </source>
</evidence>
<feature type="domain" description="Clp1 P-loop" evidence="9">
    <location>
        <begin position="283"/>
        <end position="469"/>
    </location>
</feature>
<dbReference type="Pfam" id="PF16575">
    <property type="entry name" value="CLP1_P"/>
    <property type="match status" value="1"/>
</dbReference>
<organism evidence="10 11">
    <name type="scientific">[Candida] anglica</name>
    <dbReference type="NCBI Taxonomy" id="148631"/>
    <lineage>
        <taxon>Eukaryota</taxon>
        <taxon>Fungi</taxon>
        <taxon>Dikarya</taxon>
        <taxon>Ascomycota</taxon>
        <taxon>Saccharomycotina</taxon>
        <taxon>Pichiomycetes</taxon>
        <taxon>Debaryomycetaceae</taxon>
        <taxon>Kurtzmaniella</taxon>
    </lineage>
</organism>
<feature type="compositionally biased region" description="Acidic residues" evidence="8">
    <location>
        <begin position="35"/>
        <end position="47"/>
    </location>
</feature>
<feature type="compositionally biased region" description="Polar residues" evidence="8">
    <location>
        <begin position="52"/>
        <end position="75"/>
    </location>
</feature>
<keyword evidence="4" id="KW-0808">Transferase</keyword>
<keyword evidence="7" id="KW-0067">ATP-binding</keyword>
<dbReference type="EMBL" id="OZ004257">
    <property type="protein sequence ID" value="CAK7909744.1"/>
    <property type="molecule type" value="Genomic_DNA"/>
</dbReference>